<keyword evidence="6 7" id="KW-0472">Membrane</keyword>
<dbReference type="OrthoDB" id="9771544at2"/>
<evidence type="ECO:0000256" key="3">
    <source>
        <dbReference type="ARBA" id="ARBA00022475"/>
    </source>
</evidence>
<feature type="transmembrane region" description="Helical" evidence="7">
    <location>
        <begin position="184"/>
        <end position="209"/>
    </location>
</feature>
<dbReference type="GO" id="GO:0055085">
    <property type="term" value="P:transmembrane transport"/>
    <property type="evidence" value="ECO:0007669"/>
    <property type="project" value="InterPro"/>
</dbReference>
<comment type="caution">
    <text evidence="9">The sequence shown here is derived from an EMBL/GenBank/DDBJ whole genome shotgun (WGS) entry which is preliminary data.</text>
</comment>
<accession>A0A179SKH4</accession>
<evidence type="ECO:0000256" key="7">
    <source>
        <dbReference type="RuleBase" id="RU363032"/>
    </source>
</evidence>
<dbReference type="PANTHER" id="PTHR43744:SF6">
    <property type="entry name" value="ABC TRANSPORTER PERMEASE PROTEIN YESQ-RELATED"/>
    <property type="match status" value="1"/>
</dbReference>
<dbReference type="PROSITE" id="PS50928">
    <property type="entry name" value="ABC_TM1"/>
    <property type="match status" value="1"/>
</dbReference>
<dbReference type="RefSeq" id="WP_066340731.1">
    <property type="nucleotide sequence ID" value="NZ_LWSG01000046.1"/>
</dbReference>
<dbReference type="Pfam" id="PF00528">
    <property type="entry name" value="BPD_transp_1"/>
    <property type="match status" value="1"/>
</dbReference>
<dbReference type="Gene3D" id="1.10.3720.10">
    <property type="entry name" value="MetI-like"/>
    <property type="match status" value="1"/>
</dbReference>
<dbReference type="Proteomes" id="UP000078534">
    <property type="component" value="Unassembled WGS sequence"/>
</dbReference>
<feature type="transmembrane region" description="Helical" evidence="7">
    <location>
        <begin position="12"/>
        <end position="30"/>
    </location>
</feature>
<evidence type="ECO:0000256" key="4">
    <source>
        <dbReference type="ARBA" id="ARBA00022692"/>
    </source>
</evidence>
<feature type="transmembrane region" description="Helical" evidence="7">
    <location>
        <begin position="71"/>
        <end position="95"/>
    </location>
</feature>
<comment type="subcellular location">
    <subcellularLocation>
        <location evidence="1 7">Cell membrane</location>
        <topology evidence="1 7">Multi-pass membrane protein</topology>
    </subcellularLocation>
</comment>
<dbReference type="PANTHER" id="PTHR43744">
    <property type="entry name" value="ABC TRANSPORTER PERMEASE PROTEIN MG189-RELATED-RELATED"/>
    <property type="match status" value="1"/>
</dbReference>
<feature type="domain" description="ABC transmembrane type-1" evidence="8">
    <location>
        <begin position="72"/>
        <end position="264"/>
    </location>
</feature>
<evidence type="ECO:0000313" key="9">
    <source>
        <dbReference type="EMBL" id="OAS82136.1"/>
    </source>
</evidence>
<keyword evidence="2 7" id="KW-0813">Transport</keyword>
<dbReference type="InterPro" id="IPR000515">
    <property type="entry name" value="MetI-like"/>
</dbReference>
<name>A0A179SKH4_9BACI</name>
<sequence length="278" mass="31359">MKQTKSDIFFHVFVIGFGLLMIYPIFWTLASSLKPESDIFKNAASLFPSEFKWDNYALGWAGFGDITFGTFFLNSSIVTVLVVIGTLISSTLVAFGFARLHFKFKRVLFVCLLATIMLPHQVTLIPQYIMFHKIGWVNTFYPLVVPAFIGGVPFFIFLMVQFIRGIPRELDEAAIIDGCSTFGIFWNIILPLTKPALATVAIFSFYWTWDDFMTPLIYLNDTKLFTVSLGLRLFSDPSAVTAWGPLFAMSIASLIPTFLIFLFFQKHLVEGVATTGIK</sequence>
<evidence type="ECO:0000256" key="6">
    <source>
        <dbReference type="ARBA" id="ARBA00023136"/>
    </source>
</evidence>
<feature type="transmembrane region" description="Helical" evidence="7">
    <location>
        <begin position="107"/>
        <end position="129"/>
    </location>
</feature>
<feature type="transmembrane region" description="Helical" evidence="7">
    <location>
        <begin position="242"/>
        <end position="264"/>
    </location>
</feature>
<keyword evidence="5 7" id="KW-1133">Transmembrane helix</keyword>
<dbReference type="SUPFAM" id="SSF161098">
    <property type="entry name" value="MetI-like"/>
    <property type="match status" value="1"/>
</dbReference>
<keyword evidence="10" id="KW-1185">Reference proteome</keyword>
<organism evidence="9 10">
    <name type="scientific">Metabacillus litoralis</name>
    <dbReference type="NCBI Taxonomy" id="152268"/>
    <lineage>
        <taxon>Bacteria</taxon>
        <taxon>Bacillati</taxon>
        <taxon>Bacillota</taxon>
        <taxon>Bacilli</taxon>
        <taxon>Bacillales</taxon>
        <taxon>Bacillaceae</taxon>
        <taxon>Metabacillus</taxon>
    </lineage>
</organism>
<dbReference type="STRING" id="152268.A6K24_13855"/>
<evidence type="ECO:0000259" key="8">
    <source>
        <dbReference type="PROSITE" id="PS50928"/>
    </source>
</evidence>
<keyword evidence="4 7" id="KW-0812">Transmembrane</keyword>
<protein>
    <submittedName>
        <fullName evidence="9">ABC transporter permease</fullName>
    </submittedName>
</protein>
<dbReference type="GO" id="GO:0005886">
    <property type="term" value="C:plasma membrane"/>
    <property type="evidence" value="ECO:0007669"/>
    <property type="project" value="UniProtKB-SubCell"/>
</dbReference>
<dbReference type="EMBL" id="LWSG01000046">
    <property type="protein sequence ID" value="OAS82136.1"/>
    <property type="molecule type" value="Genomic_DNA"/>
</dbReference>
<keyword evidence="3" id="KW-1003">Cell membrane</keyword>
<evidence type="ECO:0000256" key="5">
    <source>
        <dbReference type="ARBA" id="ARBA00022989"/>
    </source>
</evidence>
<comment type="similarity">
    <text evidence="7">Belongs to the binding-protein-dependent transport system permease family.</text>
</comment>
<proteinExistence type="inferred from homology"/>
<dbReference type="InterPro" id="IPR035906">
    <property type="entry name" value="MetI-like_sf"/>
</dbReference>
<evidence type="ECO:0000256" key="1">
    <source>
        <dbReference type="ARBA" id="ARBA00004651"/>
    </source>
</evidence>
<evidence type="ECO:0000313" key="10">
    <source>
        <dbReference type="Proteomes" id="UP000078534"/>
    </source>
</evidence>
<dbReference type="CDD" id="cd06261">
    <property type="entry name" value="TM_PBP2"/>
    <property type="match status" value="1"/>
</dbReference>
<evidence type="ECO:0000256" key="2">
    <source>
        <dbReference type="ARBA" id="ARBA00022448"/>
    </source>
</evidence>
<feature type="transmembrane region" description="Helical" evidence="7">
    <location>
        <begin position="141"/>
        <end position="163"/>
    </location>
</feature>
<dbReference type="AlphaFoldDB" id="A0A179SKH4"/>
<gene>
    <name evidence="9" type="ORF">A6K24_13855</name>
</gene>
<reference evidence="10" key="1">
    <citation type="submission" date="2016-04" db="EMBL/GenBank/DDBJ databases">
        <authorList>
            <person name="Lyu Z."/>
            <person name="Lyu W."/>
        </authorList>
    </citation>
    <scope>NUCLEOTIDE SEQUENCE [LARGE SCALE GENOMIC DNA]</scope>
    <source>
        <strain evidence="10">C44</strain>
    </source>
</reference>